<accession>A0A1F5NUG3</accession>
<evidence type="ECO:0000313" key="3">
    <source>
        <dbReference type="EMBL" id="OGE81305.1"/>
    </source>
</evidence>
<dbReference type="InterPro" id="IPR010982">
    <property type="entry name" value="Lambda_DNA-bd_dom_sf"/>
</dbReference>
<evidence type="ECO:0000256" key="1">
    <source>
        <dbReference type="ARBA" id="ARBA00023125"/>
    </source>
</evidence>
<organism evidence="3 4">
    <name type="scientific">Candidatus Doudnabacteria bacterium RIFCSPHIGHO2_01_FULL_43_23</name>
    <dbReference type="NCBI Taxonomy" id="1817822"/>
    <lineage>
        <taxon>Bacteria</taxon>
        <taxon>Candidatus Doudnaibacteriota</taxon>
    </lineage>
</organism>
<dbReference type="STRING" id="1817822.A2826_01975"/>
<dbReference type="Pfam" id="PF01381">
    <property type="entry name" value="HTH_3"/>
    <property type="match status" value="1"/>
</dbReference>
<dbReference type="PANTHER" id="PTHR46558:SF4">
    <property type="entry name" value="DNA-BIDING PHAGE PROTEIN"/>
    <property type="match status" value="1"/>
</dbReference>
<comment type="caution">
    <text evidence="3">The sequence shown here is derived from an EMBL/GenBank/DDBJ whole genome shotgun (WGS) entry which is preliminary data.</text>
</comment>
<dbReference type="PANTHER" id="PTHR46558">
    <property type="entry name" value="TRACRIPTIONAL REGULATORY PROTEIN-RELATED-RELATED"/>
    <property type="match status" value="1"/>
</dbReference>
<dbReference type="SUPFAM" id="SSF47413">
    <property type="entry name" value="lambda repressor-like DNA-binding domains"/>
    <property type="match status" value="1"/>
</dbReference>
<dbReference type="SMART" id="SM00530">
    <property type="entry name" value="HTH_XRE"/>
    <property type="match status" value="1"/>
</dbReference>
<proteinExistence type="predicted"/>
<keyword evidence="1" id="KW-0238">DNA-binding</keyword>
<dbReference type="Gene3D" id="1.10.260.40">
    <property type="entry name" value="lambda repressor-like DNA-binding domains"/>
    <property type="match status" value="1"/>
</dbReference>
<dbReference type="EMBL" id="MFEI01000008">
    <property type="protein sequence ID" value="OGE81305.1"/>
    <property type="molecule type" value="Genomic_DNA"/>
</dbReference>
<dbReference type="AlphaFoldDB" id="A0A1F5NUG3"/>
<name>A0A1F5NUG3_9BACT</name>
<dbReference type="CDD" id="cd00093">
    <property type="entry name" value="HTH_XRE"/>
    <property type="match status" value="1"/>
</dbReference>
<feature type="domain" description="HTH cro/C1-type" evidence="2">
    <location>
        <begin position="34"/>
        <end position="88"/>
    </location>
</feature>
<dbReference type="InterPro" id="IPR001387">
    <property type="entry name" value="Cro/C1-type_HTH"/>
</dbReference>
<evidence type="ECO:0000259" key="2">
    <source>
        <dbReference type="PROSITE" id="PS50943"/>
    </source>
</evidence>
<gene>
    <name evidence="3" type="ORF">A2826_01975</name>
</gene>
<dbReference type="Proteomes" id="UP000177912">
    <property type="component" value="Unassembled WGS sequence"/>
</dbReference>
<reference evidence="3 4" key="1">
    <citation type="journal article" date="2016" name="Nat. Commun.">
        <title>Thousands of microbial genomes shed light on interconnected biogeochemical processes in an aquifer system.</title>
        <authorList>
            <person name="Anantharaman K."/>
            <person name="Brown C.T."/>
            <person name="Hug L.A."/>
            <person name="Sharon I."/>
            <person name="Castelle C.J."/>
            <person name="Probst A.J."/>
            <person name="Thomas B.C."/>
            <person name="Singh A."/>
            <person name="Wilkins M.J."/>
            <person name="Karaoz U."/>
            <person name="Brodie E.L."/>
            <person name="Williams K.H."/>
            <person name="Hubbard S.S."/>
            <person name="Banfield J.F."/>
        </authorList>
    </citation>
    <scope>NUCLEOTIDE SEQUENCE [LARGE SCALE GENOMIC DNA]</scope>
</reference>
<dbReference type="PROSITE" id="PS50943">
    <property type="entry name" value="HTH_CROC1"/>
    <property type="match status" value="1"/>
</dbReference>
<protein>
    <submittedName>
        <fullName evidence="3">Transcriptional regulator</fullName>
    </submittedName>
</protein>
<sequence length="90" mass="10454">MRNYKAFKTELLKNKEFKKAYDELGPEFELVRMIIKKRLKQGLTQKQLARKIGTKQPVISRLERGTYNPSIKFLNRVASALDAKLKVSIS</sequence>
<dbReference type="GO" id="GO:0003677">
    <property type="term" value="F:DNA binding"/>
    <property type="evidence" value="ECO:0007669"/>
    <property type="project" value="UniProtKB-KW"/>
</dbReference>
<evidence type="ECO:0000313" key="4">
    <source>
        <dbReference type="Proteomes" id="UP000177912"/>
    </source>
</evidence>